<organism evidence="3 4">
    <name type="scientific">Fusarium solani</name>
    <name type="common">Filamentous fungus</name>
    <dbReference type="NCBI Taxonomy" id="169388"/>
    <lineage>
        <taxon>Eukaryota</taxon>
        <taxon>Fungi</taxon>
        <taxon>Dikarya</taxon>
        <taxon>Ascomycota</taxon>
        <taxon>Pezizomycotina</taxon>
        <taxon>Sordariomycetes</taxon>
        <taxon>Hypocreomycetidae</taxon>
        <taxon>Hypocreales</taxon>
        <taxon>Nectriaceae</taxon>
        <taxon>Fusarium</taxon>
        <taxon>Fusarium solani species complex</taxon>
    </lineage>
</organism>
<dbReference type="OrthoDB" id="5057308at2759"/>
<keyword evidence="2" id="KW-0812">Transmembrane</keyword>
<evidence type="ECO:0000313" key="4">
    <source>
        <dbReference type="Proteomes" id="UP000736672"/>
    </source>
</evidence>
<feature type="transmembrane region" description="Helical" evidence="2">
    <location>
        <begin position="306"/>
        <end position="332"/>
    </location>
</feature>
<comment type="caution">
    <text evidence="3">The sequence shown here is derived from an EMBL/GenBank/DDBJ whole genome shotgun (WGS) entry which is preliminary data.</text>
</comment>
<keyword evidence="2" id="KW-0472">Membrane</keyword>
<gene>
    <name evidence="3" type="ORF">B0J15DRAFT_574588</name>
</gene>
<keyword evidence="4" id="KW-1185">Reference proteome</keyword>
<keyword evidence="2" id="KW-1133">Transmembrane helix</keyword>
<feature type="transmembrane region" description="Helical" evidence="2">
    <location>
        <begin position="266"/>
        <end position="286"/>
    </location>
</feature>
<dbReference type="Proteomes" id="UP000736672">
    <property type="component" value="Unassembled WGS sequence"/>
</dbReference>
<dbReference type="AlphaFoldDB" id="A0A9P9G2F2"/>
<evidence type="ECO:0000256" key="1">
    <source>
        <dbReference type="SAM" id="MobiDB-lite"/>
    </source>
</evidence>
<evidence type="ECO:0000256" key="2">
    <source>
        <dbReference type="SAM" id="Phobius"/>
    </source>
</evidence>
<feature type="region of interest" description="Disordered" evidence="1">
    <location>
        <begin position="18"/>
        <end position="43"/>
    </location>
</feature>
<sequence length="369" mass="40660">MPSDSSHALVRQGFFGWLAPSSSKKSSSNTPKPQVRGPAPDDVYHEENKAVWKEVKDRNGNESTLIFAIVSSDQKKPMRKLMDEKKKGGKLQSTVVVTTQSHLQDVMDAIVGTRYKTLYLLVSSTVDYLTYNIAGVFKSVYVAPCGLRSQHDALYIGGSSTFAGVRTYEWDRRTDSKLLKKRITYAEGCVIDIQDNLEDAKRVLNEPIVQPNLSEAEKAEIKRQFDGFREDVIDGSRGAAVSSDTESNSVPGAYETETWFQRWKGLLATIVGAGAGTFRVFGSFWVSAGGVCIKGPFGMSMAAGYFTAAGVGGACAAGGVVGLAAYGAVYFVPWGRFWTSLKNRLWEIWEYIRDTFLWIWNKLKGLAGF</sequence>
<name>A0A9P9G2F2_FUSSL</name>
<accession>A0A9P9G2F2</accession>
<proteinExistence type="predicted"/>
<protein>
    <submittedName>
        <fullName evidence="3">Uncharacterized protein</fullName>
    </submittedName>
</protein>
<dbReference type="EMBL" id="JAGTJS010000031">
    <property type="protein sequence ID" value="KAH7231889.1"/>
    <property type="molecule type" value="Genomic_DNA"/>
</dbReference>
<reference evidence="3" key="1">
    <citation type="journal article" date="2021" name="Nat. Commun.">
        <title>Genetic determinants of endophytism in the Arabidopsis root mycobiome.</title>
        <authorList>
            <person name="Mesny F."/>
            <person name="Miyauchi S."/>
            <person name="Thiergart T."/>
            <person name="Pickel B."/>
            <person name="Atanasova L."/>
            <person name="Karlsson M."/>
            <person name="Huettel B."/>
            <person name="Barry K.W."/>
            <person name="Haridas S."/>
            <person name="Chen C."/>
            <person name="Bauer D."/>
            <person name="Andreopoulos W."/>
            <person name="Pangilinan J."/>
            <person name="LaButti K."/>
            <person name="Riley R."/>
            <person name="Lipzen A."/>
            <person name="Clum A."/>
            <person name="Drula E."/>
            <person name="Henrissat B."/>
            <person name="Kohler A."/>
            <person name="Grigoriev I.V."/>
            <person name="Martin F.M."/>
            <person name="Hacquard S."/>
        </authorList>
    </citation>
    <scope>NUCLEOTIDE SEQUENCE</scope>
    <source>
        <strain evidence="3">FSSC 5 MPI-SDFR-AT-0091</strain>
    </source>
</reference>
<evidence type="ECO:0000313" key="3">
    <source>
        <dbReference type="EMBL" id="KAH7231889.1"/>
    </source>
</evidence>